<dbReference type="RefSeq" id="WP_336587051.1">
    <property type="nucleotide sequence ID" value="NZ_JBBAXC010000008.1"/>
</dbReference>
<name>A0ABU8HEY4_9BACI</name>
<evidence type="ECO:0000313" key="2">
    <source>
        <dbReference type="Proteomes" id="UP001312865"/>
    </source>
</evidence>
<dbReference type="Pfam" id="PF02810">
    <property type="entry name" value="SEC-C"/>
    <property type="match status" value="1"/>
</dbReference>
<organism evidence="1 2">
    <name type="scientific">Bacillus spongiae</name>
    <dbReference type="NCBI Taxonomy" id="2683610"/>
    <lineage>
        <taxon>Bacteria</taxon>
        <taxon>Bacillati</taxon>
        <taxon>Bacillota</taxon>
        <taxon>Bacilli</taxon>
        <taxon>Bacillales</taxon>
        <taxon>Bacillaceae</taxon>
        <taxon>Bacillus</taxon>
    </lineage>
</organism>
<protein>
    <submittedName>
        <fullName evidence="1">SEC-C metal-binding domain-containing protein</fullName>
    </submittedName>
</protein>
<evidence type="ECO:0000313" key="1">
    <source>
        <dbReference type="EMBL" id="MEI5907613.1"/>
    </source>
</evidence>
<reference evidence="1 2" key="1">
    <citation type="journal article" date="2018" name="J. Microbiol.">
        <title>Bacillus spongiae sp. nov., isolated from sponge of Jeju Island.</title>
        <authorList>
            <person name="Lee G.E."/>
            <person name="Im W.T."/>
            <person name="Park J.S."/>
        </authorList>
    </citation>
    <scope>NUCLEOTIDE SEQUENCE [LARGE SCALE GENOMIC DNA]</scope>
    <source>
        <strain evidence="1 2">135PIL107-10</strain>
    </source>
</reference>
<comment type="caution">
    <text evidence="1">The sequence shown here is derived from an EMBL/GenBank/DDBJ whole genome shotgun (WGS) entry which is preliminary data.</text>
</comment>
<keyword evidence="2" id="KW-1185">Reference proteome</keyword>
<proteinExistence type="predicted"/>
<dbReference type="SUPFAM" id="SSF103642">
    <property type="entry name" value="Sec-C motif"/>
    <property type="match status" value="1"/>
</dbReference>
<dbReference type="EMBL" id="JBBAXC010000008">
    <property type="protein sequence ID" value="MEI5907613.1"/>
    <property type="molecule type" value="Genomic_DNA"/>
</dbReference>
<dbReference type="InterPro" id="IPR004027">
    <property type="entry name" value="SEC_C_motif"/>
</dbReference>
<dbReference type="Proteomes" id="UP001312865">
    <property type="component" value="Unassembled WGS sequence"/>
</dbReference>
<accession>A0ABU8HEY4</accession>
<gene>
    <name evidence="1" type="ORF">WAK64_11155</name>
</gene>
<dbReference type="Gene3D" id="3.10.450.50">
    <property type="match status" value="1"/>
</dbReference>
<sequence length="347" mass="39845">MTQIGRNEPCLCGSGKKYKKCCGKANSVTVEELVSTELDHLQMQMMDYVLKKKDAEMVQEYQKYISNSEQFQKDEEIFEIAFTIWYLFIRKNSQGHTLSKQFIESQMESIQRPLTREIVSSWEEAPFIAGKISNVQETSITLQDALSGQTFSLDEQDQDLKENAFVIGVVLTYGEKQVLFGQYFIFPSLGEELFAHAQEKYIEGVHESFFTLVDYAFQVYKDDTRKEKSPRVTGKSKFNKASYEKATESLKTYLEENGEESNRVEFAVSLLEEYLERAKPTMRNPHVYAAATVEAVKHYLPKHVNLLQKEIAASFDVSPQSISKKRKEIVDAVEDMISDKEGLSLQQ</sequence>